<feature type="region of interest" description="Disordered" evidence="7">
    <location>
        <begin position="362"/>
        <end position="383"/>
    </location>
</feature>
<dbReference type="EMBL" id="JACSDY010000002">
    <property type="protein sequence ID" value="KAF7435017.1"/>
    <property type="molecule type" value="Genomic_DNA"/>
</dbReference>
<protein>
    <recommendedName>
        <fullName evidence="8">MPN domain-containing protein</fullName>
    </recommendedName>
</protein>
<feature type="compositionally biased region" description="Polar residues" evidence="7">
    <location>
        <begin position="578"/>
        <end position="593"/>
    </location>
</feature>
<keyword evidence="1" id="KW-0645">Protease</keyword>
<keyword evidence="10" id="KW-1185">Reference proteome</keyword>
<evidence type="ECO:0000313" key="10">
    <source>
        <dbReference type="Proteomes" id="UP000600918"/>
    </source>
</evidence>
<dbReference type="Pfam" id="PF01398">
    <property type="entry name" value="JAB"/>
    <property type="match status" value="1"/>
</dbReference>
<keyword evidence="3" id="KW-0378">Hydrolase</keyword>
<dbReference type="CDD" id="cd08067">
    <property type="entry name" value="MPN_2A_DUB"/>
    <property type="match status" value="1"/>
</dbReference>
<evidence type="ECO:0000256" key="1">
    <source>
        <dbReference type="ARBA" id="ARBA00022670"/>
    </source>
</evidence>
<dbReference type="FunFam" id="3.40.140.10:FF:000053">
    <property type="entry name" value="MPN domain-containing protein CG4751"/>
    <property type="match status" value="1"/>
</dbReference>
<reference evidence="9" key="1">
    <citation type="journal article" date="2020" name="G3 (Bethesda)">
        <title>High-Quality Assemblies for Three Invasive Social Wasps from the &lt;i&gt;Vespula&lt;/i&gt; Genus.</title>
        <authorList>
            <person name="Harrop T.W.R."/>
            <person name="Guhlin J."/>
            <person name="McLaughlin G.M."/>
            <person name="Permina E."/>
            <person name="Stockwell P."/>
            <person name="Gilligan J."/>
            <person name="Le Lec M.F."/>
            <person name="Gruber M.A.M."/>
            <person name="Quinn O."/>
            <person name="Lovegrove M."/>
            <person name="Duncan E.J."/>
            <person name="Remnant E.J."/>
            <person name="Van Eeckhoven J."/>
            <person name="Graham B."/>
            <person name="Knapp R.A."/>
            <person name="Langford K.W."/>
            <person name="Kronenberg Z."/>
            <person name="Press M.O."/>
            <person name="Eacker S.M."/>
            <person name="Wilson-Rankin E.E."/>
            <person name="Purcell J."/>
            <person name="Lester P.J."/>
            <person name="Dearden P.K."/>
        </authorList>
    </citation>
    <scope>NUCLEOTIDE SEQUENCE</scope>
    <source>
        <strain evidence="9">Volc-1</strain>
    </source>
</reference>
<name>A0A834PBG0_VESPE</name>
<dbReference type="GO" id="GO:0008237">
    <property type="term" value="F:metallopeptidase activity"/>
    <property type="evidence" value="ECO:0007669"/>
    <property type="project" value="UniProtKB-KW"/>
</dbReference>
<feature type="compositionally biased region" description="Basic and acidic residues" evidence="7">
    <location>
        <begin position="565"/>
        <end position="576"/>
    </location>
</feature>
<evidence type="ECO:0000256" key="7">
    <source>
        <dbReference type="SAM" id="MobiDB-lite"/>
    </source>
</evidence>
<evidence type="ECO:0000256" key="6">
    <source>
        <dbReference type="ARBA" id="ARBA00061577"/>
    </source>
</evidence>
<dbReference type="SUPFAM" id="SSF102712">
    <property type="entry name" value="JAB1/MPN domain"/>
    <property type="match status" value="1"/>
</dbReference>
<feature type="region of interest" description="Disordered" evidence="7">
    <location>
        <begin position="565"/>
        <end position="599"/>
    </location>
</feature>
<organism evidence="9 10">
    <name type="scientific">Vespula pensylvanica</name>
    <name type="common">Western yellow jacket</name>
    <name type="synonym">Wasp</name>
    <dbReference type="NCBI Taxonomy" id="30213"/>
    <lineage>
        <taxon>Eukaryota</taxon>
        <taxon>Metazoa</taxon>
        <taxon>Ecdysozoa</taxon>
        <taxon>Arthropoda</taxon>
        <taxon>Hexapoda</taxon>
        <taxon>Insecta</taxon>
        <taxon>Pterygota</taxon>
        <taxon>Neoptera</taxon>
        <taxon>Endopterygota</taxon>
        <taxon>Hymenoptera</taxon>
        <taxon>Apocrita</taxon>
        <taxon>Aculeata</taxon>
        <taxon>Vespoidea</taxon>
        <taxon>Vespidae</taxon>
        <taxon>Vespinae</taxon>
        <taxon>Vespula</taxon>
    </lineage>
</organism>
<evidence type="ECO:0000256" key="3">
    <source>
        <dbReference type="ARBA" id="ARBA00022801"/>
    </source>
</evidence>
<dbReference type="PROSITE" id="PS50249">
    <property type="entry name" value="MPN"/>
    <property type="match status" value="1"/>
</dbReference>
<accession>A0A834PBG0</accession>
<feature type="compositionally biased region" description="Polar residues" evidence="7">
    <location>
        <begin position="617"/>
        <end position="628"/>
    </location>
</feature>
<evidence type="ECO:0000313" key="9">
    <source>
        <dbReference type="EMBL" id="KAF7435017.1"/>
    </source>
</evidence>
<comment type="caution">
    <text evidence="9">The sequence shown here is derived from an EMBL/GenBank/DDBJ whole genome shotgun (WGS) entry which is preliminary data.</text>
</comment>
<dbReference type="OrthoDB" id="167806at2759"/>
<gene>
    <name evidence="9" type="ORF">H0235_003208</name>
</gene>
<comment type="similarity">
    <text evidence="6">Belongs to the peptidase M67 family.</text>
</comment>
<dbReference type="InterPro" id="IPR000555">
    <property type="entry name" value="JAMM/MPN+_dom"/>
</dbReference>
<dbReference type="Proteomes" id="UP000600918">
    <property type="component" value="Unassembled WGS sequence"/>
</dbReference>
<feature type="domain" description="MPN" evidence="8">
    <location>
        <begin position="69"/>
        <end position="205"/>
    </location>
</feature>
<dbReference type="AlphaFoldDB" id="A0A834PBG0"/>
<dbReference type="PANTHER" id="PTHR10410">
    <property type="entry name" value="EUKARYOTIC TRANSLATION INITIATION FACTOR 3 -RELATED"/>
    <property type="match status" value="1"/>
</dbReference>
<dbReference type="InterPro" id="IPR037518">
    <property type="entry name" value="MPN"/>
</dbReference>
<keyword evidence="5" id="KW-0482">Metalloprotease</keyword>
<sequence length="628" mass="69305">MSQTTEIVQISGEIIEEGHEKAQINAPLQVVRVPVKHANLGIRSHAMDMSTMVELTSFSTLGKIQPFLVTITTTAALLVDLHCHLTDKEVCGYLGGHWDINSHNLSITCAFPCRYSGKDKSAAAAVEAEIAKAMEWKHVTLVGWYHSHPRSHASPSLRDVDAQLDYQIKMKGPSDNGYMPCVGLICSPYNMDGNCYESNFNVFWSLPPPENRPHEYPRPMLLSYTLSQEHFLAQDTLEEIRRCIEYYRSEGGIDFTTNFNNNTTYLERLRCSLASKLPGRNRANGSYWDIIREMICPGSKDGNTPEFLTVKFPLVPVSESLVPPVPPGVSLPTYNAAVFLAPVNFKPDSAIITPTSKPFVMQPSTSRDNIRKDNATGSDTTSITQIKDGNTAISKHMSQPEMIRSFQSGELTVSVKNTKCDYDFAPADFAKLPNPVGADITGNKTRTSTTPDFPLTDITQQITKFQDFTKLANFSAADLAKLSGFPMPDFTRTSSPSPSAYMRNIANLFGPFGKVSPARDTDGTERKINEFSIGEVTQSPFKSTSGTADLKNFSIGAEDYSSGKKLDIQNDSKLGRSNEYQGTEDLSNSSSIKSDFGGMLDMTNLHKKQQAQIGDINETSLNLSKDRQ</sequence>
<dbReference type="GO" id="GO:0006508">
    <property type="term" value="P:proteolysis"/>
    <property type="evidence" value="ECO:0007669"/>
    <property type="project" value="UniProtKB-KW"/>
</dbReference>
<evidence type="ECO:0000256" key="2">
    <source>
        <dbReference type="ARBA" id="ARBA00022723"/>
    </source>
</evidence>
<proteinExistence type="inferred from homology"/>
<evidence type="ECO:0000256" key="5">
    <source>
        <dbReference type="ARBA" id="ARBA00023049"/>
    </source>
</evidence>
<dbReference type="Gene3D" id="3.40.140.10">
    <property type="entry name" value="Cytidine Deaminase, domain 2"/>
    <property type="match status" value="1"/>
</dbReference>
<feature type="region of interest" description="Disordered" evidence="7">
    <location>
        <begin position="609"/>
        <end position="628"/>
    </location>
</feature>
<keyword evidence="4" id="KW-0862">Zinc</keyword>
<evidence type="ECO:0000259" key="8">
    <source>
        <dbReference type="PROSITE" id="PS50249"/>
    </source>
</evidence>
<keyword evidence="2" id="KW-0479">Metal-binding</keyword>
<evidence type="ECO:0000256" key="4">
    <source>
        <dbReference type="ARBA" id="ARBA00022833"/>
    </source>
</evidence>
<dbReference type="GO" id="GO:0046872">
    <property type="term" value="F:metal ion binding"/>
    <property type="evidence" value="ECO:0007669"/>
    <property type="project" value="UniProtKB-KW"/>
</dbReference>
<dbReference type="InterPro" id="IPR050242">
    <property type="entry name" value="JAMM_MPN+_peptidase_M67A"/>
</dbReference>